<proteinExistence type="predicted"/>
<organism evidence="1 2">
    <name type="scientific">Halobellus limi</name>
    <dbReference type="NCBI Taxonomy" id="699433"/>
    <lineage>
        <taxon>Archaea</taxon>
        <taxon>Methanobacteriati</taxon>
        <taxon>Methanobacteriota</taxon>
        <taxon>Stenosarchaea group</taxon>
        <taxon>Halobacteria</taxon>
        <taxon>Halobacteriales</taxon>
        <taxon>Haloferacaceae</taxon>
        <taxon>Halobellus</taxon>
    </lineage>
</organism>
<name>A0A1H6CEH2_9EURY</name>
<protein>
    <recommendedName>
        <fullName evidence="3">Competence protein CoiA-like family protein</fullName>
    </recommendedName>
</protein>
<reference evidence="1 2" key="1">
    <citation type="submission" date="2016-10" db="EMBL/GenBank/DDBJ databases">
        <authorList>
            <person name="de Groot N.N."/>
        </authorList>
    </citation>
    <scope>NUCLEOTIDE SEQUENCE [LARGE SCALE GENOMIC DNA]</scope>
    <source>
        <strain evidence="1 2">CGMCC 1.10331</strain>
    </source>
</reference>
<gene>
    <name evidence="1" type="ORF">SAMN04488133_3387</name>
</gene>
<accession>A0A1H6CEH2</accession>
<keyword evidence="2" id="KW-1185">Reference proteome</keyword>
<evidence type="ECO:0000313" key="1">
    <source>
        <dbReference type="EMBL" id="SEG71223.1"/>
    </source>
</evidence>
<evidence type="ECO:0008006" key="3">
    <source>
        <dbReference type="Google" id="ProtNLM"/>
    </source>
</evidence>
<dbReference type="GeneID" id="39860093"/>
<dbReference type="RefSeq" id="WP_200820962.1">
    <property type="nucleotide sequence ID" value="NZ_CP031314.1"/>
</dbReference>
<sequence>MPFLALHDGTEVIPNQVQKGDLLECPKCGDQLKIRDSHRRKGSFVARHFYHAAEEETDCGGESPPHLRMKSIAYSKLTTEYPDATIGLEQQLGDRRADILVEFPQPQFPEGRGIGVEAQHKHEDKDVDAVTAEYLAAGYSILWLAEEDFSGFNVDLSGILPTWPHAVQHDFSDGYHGVIHWLRQSKPANPSMDVVLPREYLAEHSEGLRRAWEYGKFDQGGQSDWNDLGFWWLSASYDPYQKWFKLTETPDGRTMLQLGKQVRGTEHVLAPVQTEHSRNRGKVHSLAYEVDSADTSAGEWADIEKAWLETGLQSTSVIFKLVATPSGELALSLGKYKEHSDDGEFITVSTEFKRNLKESLHELANLLG</sequence>
<dbReference type="AlphaFoldDB" id="A0A1H6CEH2"/>
<dbReference type="Proteomes" id="UP000236740">
    <property type="component" value="Unassembled WGS sequence"/>
</dbReference>
<dbReference type="EMBL" id="FNVN01000007">
    <property type="protein sequence ID" value="SEG71223.1"/>
    <property type="molecule type" value="Genomic_DNA"/>
</dbReference>
<evidence type="ECO:0000313" key="2">
    <source>
        <dbReference type="Proteomes" id="UP000236740"/>
    </source>
</evidence>